<dbReference type="RefSeq" id="WP_302109157.1">
    <property type="nucleotide sequence ID" value="NZ_JAUKTR010000001.1"/>
</dbReference>
<evidence type="ECO:0000256" key="4">
    <source>
        <dbReference type="ARBA" id="ARBA00023134"/>
    </source>
</evidence>
<comment type="subcellular location">
    <subcellularLocation>
        <location evidence="5">Cytoplasm</location>
    </subcellularLocation>
    <text evidence="5">May associate with membranes.</text>
</comment>
<dbReference type="InterPro" id="IPR042108">
    <property type="entry name" value="GTPase_HflX_N_sf"/>
</dbReference>
<dbReference type="InterPro" id="IPR030394">
    <property type="entry name" value="G_HFLX_dom"/>
</dbReference>
<comment type="subunit">
    <text evidence="5">Monomer. Associates with the 50S ribosomal subunit.</text>
</comment>
<evidence type="ECO:0000256" key="3">
    <source>
        <dbReference type="ARBA" id="ARBA00022842"/>
    </source>
</evidence>
<dbReference type="PIRSF" id="PIRSF006809">
    <property type="entry name" value="GTP-binding_hflX_prd"/>
    <property type="match status" value="1"/>
</dbReference>
<keyword evidence="3" id="KW-0460">Magnesium</keyword>
<comment type="caution">
    <text evidence="7">The sequence shown here is derived from an EMBL/GenBank/DDBJ whole genome shotgun (WGS) entry which is preliminary data.</text>
</comment>
<dbReference type="Pfam" id="PF13167">
    <property type="entry name" value="GTP-bdg_N"/>
    <property type="match status" value="1"/>
</dbReference>
<dbReference type="InterPro" id="IPR045498">
    <property type="entry name" value="HflX_C"/>
</dbReference>
<dbReference type="Pfam" id="PF19275">
    <property type="entry name" value="HflX_C"/>
    <property type="match status" value="1"/>
</dbReference>
<reference evidence="7" key="1">
    <citation type="submission" date="2023-07" db="EMBL/GenBank/DDBJ databases">
        <title>Brevundimonas soil sp. nov., isolated from the soil of chemical plant.</title>
        <authorList>
            <person name="Wu N."/>
        </authorList>
    </citation>
    <scope>NUCLEOTIDE SEQUENCE</scope>
    <source>
        <strain evidence="7">XZ-24</strain>
    </source>
</reference>
<accession>A0ABT8SJK8</accession>
<dbReference type="InterPro" id="IPR016496">
    <property type="entry name" value="GTPase_HflX"/>
</dbReference>
<dbReference type="Pfam" id="PF16360">
    <property type="entry name" value="GTP-bdg_M"/>
    <property type="match status" value="1"/>
</dbReference>
<dbReference type="InterPro" id="IPR032305">
    <property type="entry name" value="GTP-bd_M"/>
</dbReference>
<dbReference type="PANTHER" id="PTHR10229">
    <property type="entry name" value="GTP-BINDING PROTEIN HFLX"/>
    <property type="match status" value="1"/>
</dbReference>
<evidence type="ECO:0000259" key="6">
    <source>
        <dbReference type="PROSITE" id="PS51705"/>
    </source>
</evidence>
<organism evidence="7 8">
    <name type="scientific">Peiella sedimenti</name>
    <dbReference type="NCBI Taxonomy" id="3061083"/>
    <lineage>
        <taxon>Bacteria</taxon>
        <taxon>Pseudomonadati</taxon>
        <taxon>Pseudomonadota</taxon>
        <taxon>Alphaproteobacteria</taxon>
        <taxon>Caulobacterales</taxon>
        <taxon>Caulobacteraceae</taxon>
        <taxon>Peiella</taxon>
    </lineage>
</organism>
<dbReference type="Proteomes" id="UP001169063">
    <property type="component" value="Unassembled WGS sequence"/>
</dbReference>
<evidence type="ECO:0000256" key="1">
    <source>
        <dbReference type="ARBA" id="ARBA00022723"/>
    </source>
</evidence>
<evidence type="ECO:0000256" key="2">
    <source>
        <dbReference type="ARBA" id="ARBA00022741"/>
    </source>
</evidence>
<dbReference type="CDD" id="cd01878">
    <property type="entry name" value="HflX"/>
    <property type="match status" value="1"/>
</dbReference>
<dbReference type="InterPro" id="IPR006073">
    <property type="entry name" value="GTP-bd"/>
</dbReference>
<evidence type="ECO:0000313" key="7">
    <source>
        <dbReference type="EMBL" id="MDO1558763.1"/>
    </source>
</evidence>
<dbReference type="PANTHER" id="PTHR10229:SF0">
    <property type="entry name" value="GTP-BINDING PROTEIN 6-RELATED"/>
    <property type="match status" value="1"/>
</dbReference>
<comment type="similarity">
    <text evidence="5">Belongs to the TRAFAC class OBG-HflX-like GTPase superfamily. HflX GTPase family.</text>
</comment>
<proteinExistence type="inferred from homology"/>
<dbReference type="NCBIfam" id="TIGR03156">
    <property type="entry name" value="GTP_HflX"/>
    <property type="match status" value="1"/>
</dbReference>
<evidence type="ECO:0000256" key="5">
    <source>
        <dbReference type="HAMAP-Rule" id="MF_00900"/>
    </source>
</evidence>
<evidence type="ECO:0000313" key="8">
    <source>
        <dbReference type="Proteomes" id="UP001169063"/>
    </source>
</evidence>
<name>A0ABT8SJK8_9CAUL</name>
<dbReference type="PRINTS" id="PR00326">
    <property type="entry name" value="GTP1OBG"/>
</dbReference>
<comment type="function">
    <text evidence="5">GTPase that associates with the 50S ribosomal subunit and may have a role during protein synthesis or ribosome biogenesis.</text>
</comment>
<dbReference type="SUPFAM" id="SSF52540">
    <property type="entry name" value="P-loop containing nucleoside triphosphate hydrolases"/>
    <property type="match status" value="1"/>
</dbReference>
<keyword evidence="2 5" id="KW-0547">Nucleotide-binding</keyword>
<gene>
    <name evidence="5 7" type="primary">hflX</name>
    <name evidence="7" type="ORF">Q0812_04910</name>
</gene>
<feature type="domain" description="Hflx-type G" evidence="6">
    <location>
        <begin position="205"/>
        <end position="381"/>
    </location>
</feature>
<dbReference type="Gene3D" id="3.40.50.300">
    <property type="entry name" value="P-loop containing nucleotide triphosphate hydrolases"/>
    <property type="match status" value="1"/>
</dbReference>
<keyword evidence="1" id="KW-0479">Metal-binding</keyword>
<dbReference type="HAMAP" id="MF_00900">
    <property type="entry name" value="GTPase_HflX"/>
    <property type="match status" value="1"/>
</dbReference>
<dbReference type="InterPro" id="IPR025121">
    <property type="entry name" value="GTPase_HflX_N"/>
</dbReference>
<dbReference type="Gene3D" id="6.10.250.2860">
    <property type="match status" value="1"/>
</dbReference>
<dbReference type="EMBL" id="JAUKTR010000001">
    <property type="protein sequence ID" value="MDO1558763.1"/>
    <property type="molecule type" value="Genomic_DNA"/>
</dbReference>
<keyword evidence="8" id="KW-1185">Reference proteome</keyword>
<dbReference type="InterPro" id="IPR027417">
    <property type="entry name" value="P-loop_NTPase"/>
</dbReference>
<keyword evidence="4 5" id="KW-0342">GTP-binding</keyword>
<dbReference type="Pfam" id="PF01926">
    <property type="entry name" value="MMR_HSR1"/>
    <property type="match status" value="1"/>
</dbReference>
<keyword evidence="5" id="KW-0963">Cytoplasm</keyword>
<protein>
    <recommendedName>
        <fullName evidence="5">GTPase HflX</fullName>
    </recommendedName>
    <alternativeName>
        <fullName evidence="5">GTP-binding protein HflX</fullName>
    </alternativeName>
</protein>
<sequence>MNTKLIDHTPEVQGALVVHPDTGRAGRDPDARLTEAVGLAEALDLEVRAAEVVRLRKVTPATLFGGGKVQELKAVAESVNAEVVVVDDALSPGQQRNLERALERKVIDRSGLILEIFARRARTAEGKLQVELARLDYERSRLVRTWTHLERQRGGLGKTGGPGETQIELDRRLIADRMTRLKAELEEVRRTRGLHRDARKRAPHPTVALVGYTNAGKSTLFNRLTGAEVLAKDLLFATLDTTQRQIDLPNGRPAIISDTVGFISDLPHELVAAFRATLEEVTEADLVLHVRDIASPETDIQARDVEAVLERVAPAADGGLNLLEVWNKADLIPEDERGVLDARAKLRSEPGQVPAVVVSAVTGQGLEALKAAIAQRIDDEPEVRLSLDPAEGEALAWLYQHGRVVDRRDRDDGAVDLTVRLHPAALGRYERRFGAAKA</sequence>
<dbReference type="PROSITE" id="PS51705">
    <property type="entry name" value="G_HFLX"/>
    <property type="match status" value="1"/>
</dbReference>
<dbReference type="Gene3D" id="3.40.50.11060">
    <property type="entry name" value="GTPase HflX, N-terminal domain"/>
    <property type="match status" value="1"/>
</dbReference>